<feature type="transmembrane region" description="Helical" evidence="1">
    <location>
        <begin position="20"/>
        <end position="41"/>
    </location>
</feature>
<proteinExistence type="predicted"/>
<keyword evidence="3" id="KW-1185">Reference proteome</keyword>
<keyword evidence="1" id="KW-1133">Transmembrane helix</keyword>
<protein>
    <submittedName>
        <fullName evidence="2">Uncharacterized protein</fullName>
    </submittedName>
</protein>
<keyword evidence="1" id="KW-0812">Transmembrane</keyword>
<name>A0AAD8JXT0_TARER</name>
<evidence type="ECO:0000313" key="3">
    <source>
        <dbReference type="Proteomes" id="UP001229421"/>
    </source>
</evidence>
<dbReference type="EMBL" id="JAUHHV010000010">
    <property type="protein sequence ID" value="KAK1410681.1"/>
    <property type="molecule type" value="Genomic_DNA"/>
</dbReference>
<keyword evidence="1" id="KW-0472">Membrane</keyword>
<sequence>MPLPPPPPPPPSFNESLSPFLVIMFFGLALSTCFICYLSWATRYRRGRTSRHNTNQQAYEDMVHEDLGPVIHNPIWLINTRGLDQIRTDRIDPSFQV</sequence>
<evidence type="ECO:0000313" key="2">
    <source>
        <dbReference type="EMBL" id="KAK1410681.1"/>
    </source>
</evidence>
<gene>
    <name evidence="2" type="ORF">QVD17_37220</name>
</gene>
<dbReference type="Proteomes" id="UP001229421">
    <property type="component" value="Unassembled WGS sequence"/>
</dbReference>
<accession>A0AAD8JXT0</accession>
<organism evidence="2 3">
    <name type="scientific">Tagetes erecta</name>
    <name type="common">African marigold</name>
    <dbReference type="NCBI Taxonomy" id="13708"/>
    <lineage>
        <taxon>Eukaryota</taxon>
        <taxon>Viridiplantae</taxon>
        <taxon>Streptophyta</taxon>
        <taxon>Embryophyta</taxon>
        <taxon>Tracheophyta</taxon>
        <taxon>Spermatophyta</taxon>
        <taxon>Magnoliopsida</taxon>
        <taxon>eudicotyledons</taxon>
        <taxon>Gunneridae</taxon>
        <taxon>Pentapetalae</taxon>
        <taxon>asterids</taxon>
        <taxon>campanulids</taxon>
        <taxon>Asterales</taxon>
        <taxon>Asteraceae</taxon>
        <taxon>Asteroideae</taxon>
        <taxon>Heliantheae alliance</taxon>
        <taxon>Tageteae</taxon>
        <taxon>Tagetes</taxon>
    </lineage>
</organism>
<comment type="caution">
    <text evidence="2">The sequence shown here is derived from an EMBL/GenBank/DDBJ whole genome shotgun (WGS) entry which is preliminary data.</text>
</comment>
<reference evidence="2" key="1">
    <citation type="journal article" date="2023" name="bioRxiv">
        <title>Improved chromosome-level genome assembly for marigold (Tagetes erecta).</title>
        <authorList>
            <person name="Jiang F."/>
            <person name="Yuan L."/>
            <person name="Wang S."/>
            <person name="Wang H."/>
            <person name="Xu D."/>
            <person name="Wang A."/>
            <person name="Fan W."/>
        </authorList>
    </citation>
    <scope>NUCLEOTIDE SEQUENCE</scope>
    <source>
        <strain evidence="2">WSJ</strain>
        <tissue evidence="2">Leaf</tissue>
    </source>
</reference>
<evidence type="ECO:0000256" key="1">
    <source>
        <dbReference type="SAM" id="Phobius"/>
    </source>
</evidence>
<dbReference type="AlphaFoldDB" id="A0AAD8JXT0"/>